<comment type="caution">
    <text evidence="1">The sequence shown here is derived from an EMBL/GenBank/DDBJ whole genome shotgun (WGS) entry which is preliminary data.</text>
</comment>
<name>U2KN45_9STRE</name>
<dbReference type="AlphaFoldDB" id="U2KN45"/>
<accession>U2KN45</accession>
<gene>
    <name evidence="1" type="ORF">HMPREF1557_01100</name>
</gene>
<dbReference type="PATRIC" id="fig|1227275.3.peg.974"/>
<dbReference type="HOGENOM" id="CLU_3258716_0_0_9"/>
<reference evidence="1 2" key="1">
    <citation type="submission" date="2013-06" db="EMBL/GenBank/DDBJ databases">
        <authorList>
            <person name="Weinstock G."/>
            <person name="Sodergren E."/>
            <person name="Lobos E.A."/>
            <person name="Fulton L."/>
            <person name="Fulton R."/>
            <person name="Courtney L."/>
            <person name="Fronick C."/>
            <person name="O'Laughlin M."/>
            <person name="Godfrey J."/>
            <person name="Wilson R.M."/>
            <person name="Miner T."/>
            <person name="Farmer C."/>
            <person name="Delehaunty K."/>
            <person name="Cordes M."/>
            <person name="Minx P."/>
            <person name="Tomlinson C."/>
            <person name="Chen J."/>
            <person name="Wollam A."/>
            <person name="Pepin K.H."/>
            <person name="Bhonagiri V."/>
            <person name="Zhang X."/>
            <person name="Warren W."/>
            <person name="Mitreva M."/>
            <person name="Mardis E.R."/>
            <person name="Wilson R.K."/>
        </authorList>
    </citation>
    <scope>NUCLEOTIDE SEQUENCE [LARGE SCALE GENOMIC DNA]</scope>
    <source>
        <strain evidence="1 2">W1703</strain>
    </source>
</reference>
<proteinExistence type="predicted"/>
<evidence type="ECO:0000313" key="2">
    <source>
        <dbReference type="Proteomes" id="UP000016617"/>
    </source>
</evidence>
<evidence type="ECO:0000313" key="1">
    <source>
        <dbReference type="EMBL" id="ERJ76263.1"/>
    </source>
</evidence>
<organism evidence="1 2">
    <name type="scientific">Streptococcus sobrinus W1703</name>
    <dbReference type="NCBI Taxonomy" id="1227275"/>
    <lineage>
        <taxon>Bacteria</taxon>
        <taxon>Bacillati</taxon>
        <taxon>Bacillota</taxon>
        <taxon>Bacilli</taxon>
        <taxon>Lactobacillales</taxon>
        <taxon>Streptococcaceae</taxon>
        <taxon>Streptococcus</taxon>
    </lineage>
</organism>
<sequence>MPSKFGGHFMTKVSIVRGASRGISFAIAKRLYKDGFKIGIHD</sequence>
<protein>
    <submittedName>
        <fullName evidence="1">Uncharacterized protein</fullName>
    </submittedName>
</protein>
<dbReference type="InterPro" id="IPR036291">
    <property type="entry name" value="NAD(P)-bd_dom_sf"/>
</dbReference>
<dbReference type="SUPFAM" id="SSF51735">
    <property type="entry name" value="NAD(P)-binding Rossmann-fold domains"/>
    <property type="match status" value="1"/>
</dbReference>
<dbReference type="EMBL" id="AWVA01000067">
    <property type="protein sequence ID" value="ERJ76263.1"/>
    <property type="molecule type" value="Genomic_DNA"/>
</dbReference>
<dbReference type="Proteomes" id="UP000016617">
    <property type="component" value="Unassembled WGS sequence"/>
</dbReference>